<gene>
    <name evidence="1" type="ORF">SO694_00026126</name>
</gene>
<evidence type="ECO:0000313" key="1">
    <source>
        <dbReference type="EMBL" id="KAK7238895.1"/>
    </source>
</evidence>
<keyword evidence="2" id="KW-1185">Reference proteome</keyword>
<dbReference type="EMBL" id="JBBJCI010000227">
    <property type="protein sequence ID" value="KAK7238895.1"/>
    <property type="molecule type" value="Genomic_DNA"/>
</dbReference>
<comment type="caution">
    <text evidence="1">The sequence shown here is derived from an EMBL/GenBank/DDBJ whole genome shotgun (WGS) entry which is preliminary data.</text>
</comment>
<sequence length="141" mass="14561">MAPAAPAPNDAHHCFFAATDCDAPAGADGTARGRAPYCDTFLLTSVRSIWMPRSGCWLVCVMIGLWATTCPAPSVVQALLSAGAAVGGLTVGRRSEDEIYGLPTDVANDRAAFAFSINFMGACVAVATTLAVQFLSGFELG</sequence>
<name>A0ABR1FUG7_AURAN</name>
<organism evidence="1 2">
    <name type="scientific">Aureococcus anophagefferens</name>
    <name type="common">Harmful bloom alga</name>
    <dbReference type="NCBI Taxonomy" id="44056"/>
    <lineage>
        <taxon>Eukaryota</taxon>
        <taxon>Sar</taxon>
        <taxon>Stramenopiles</taxon>
        <taxon>Ochrophyta</taxon>
        <taxon>Pelagophyceae</taxon>
        <taxon>Pelagomonadales</taxon>
        <taxon>Pelagomonadaceae</taxon>
        <taxon>Aureococcus</taxon>
    </lineage>
</organism>
<dbReference type="KEGG" id="aaf:AURANDRAFT_67279"/>
<proteinExistence type="predicted"/>
<accession>A0ABR1FUG7</accession>
<evidence type="ECO:0000313" key="2">
    <source>
        <dbReference type="Proteomes" id="UP001363151"/>
    </source>
</evidence>
<dbReference type="Proteomes" id="UP001363151">
    <property type="component" value="Unassembled WGS sequence"/>
</dbReference>
<protein>
    <submittedName>
        <fullName evidence="1">Uncharacterized protein</fullName>
    </submittedName>
</protein>
<reference evidence="1 2" key="1">
    <citation type="submission" date="2024-03" db="EMBL/GenBank/DDBJ databases">
        <title>Aureococcus anophagefferens CCMP1851 and Kratosvirus quantuckense: Draft genome of a second virus-susceptible host strain in the model system.</title>
        <authorList>
            <person name="Chase E."/>
            <person name="Truchon A.R."/>
            <person name="Schepens W."/>
            <person name="Wilhelm S.W."/>
        </authorList>
    </citation>
    <scope>NUCLEOTIDE SEQUENCE [LARGE SCALE GENOMIC DNA]</scope>
    <source>
        <strain evidence="1 2">CCMP1851</strain>
    </source>
</reference>